<evidence type="ECO:0000313" key="1">
    <source>
        <dbReference type="EMBL" id="RRQ21873.1"/>
    </source>
</evidence>
<evidence type="ECO:0000313" key="2">
    <source>
        <dbReference type="Proteomes" id="UP000287798"/>
    </source>
</evidence>
<dbReference type="Proteomes" id="UP000287798">
    <property type="component" value="Unassembled WGS sequence"/>
</dbReference>
<comment type="caution">
    <text evidence="1">The sequence shown here is derived from an EMBL/GenBank/DDBJ whole genome shotgun (WGS) entry which is preliminary data.</text>
</comment>
<gene>
    <name evidence="1" type="ORF">D6C00_07885</name>
</gene>
<reference evidence="1 2" key="1">
    <citation type="journal article" date="2010" name="Int. J. Syst. Evol. Microbiol.">
        <title>Thiohalobacter thiocyanaticus gen. nov., sp. nov., a moderately halophilic, sulfur-oxidizing gammaproteobacterium from hypersaline lakes, that utilizes thiocyanate.</title>
        <authorList>
            <person name="Sorokin D.Y."/>
            <person name="Kovaleva O.L."/>
            <person name="Tourova T.P."/>
            <person name="Muyzer G."/>
        </authorList>
    </citation>
    <scope>NUCLEOTIDE SEQUENCE [LARGE SCALE GENOMIC DNA]</scope>
    <source>
        <strain evidence="1 2">Hrh1</strain>
    </source>
</reference>
<evidence type="ECO:0008006" key="3">
    <source>
        <dbReference type="Google" id="ProtNLM"/>
    </source>
</evidence>
<protein>
    <recommendedName>
        <fullName evidence="3">Plastocyanin</fullName>
    </recommendedName>
</protein>
<proteinExistence type="predicted"/>
<dbReference type="EMBL" id="QZMU01000001">
    <property type="protein sequence ID" value="RRQ21873.1"/>
    <property type="molecule type" value="Genomic_DNA"/>
</dbReference>
<dbReference type="SUPFAM" id="SSF49503">
    <property type="entry name" value="Cupredoxins"/>
    <property type="match status" value="1"/>
</dbReference>
<organism evidence="1 2">
    <name type="scientific">Thiohalobacter thiocyanaticus</name>
    <dbReference type="NCBI Taxonomy" id="585455"/>
    <lineage>
        <taxon>Bacteria</taxon>
        <taxon>Pseudomonadati</taxon>
        <taxon>Pseudomonadota</taxon>
        <taxon>Gammaproteobacteria</taxon>
        <taxon>Thiohalobacterales</taxon>
        <taxon>Thiohalobacteraceae</taxon>
        <taxon>Thiohalobacter</taxon>
    </lineage>
</organism>
<name>A0A426QJD7_9GAMM</name>
<dbReference type="Gene3D" id="2.60.40.420">
    <property type="entry name" value="Cupredoxins - blue copper proteins"/>
    <property type="match status" value="1"/>
</dbReference>
<sequence length="227" mass="24468">MLPLLLALPAGLPAAEVRGVVTLQHSGLFAGRAGADRRIGLALWPDAPGLAVEAPSGIEHELRIDADRIRPDFLQVRPGEPIRLVNLDPVEHQLFALVPGAHSEVDVRLRPGGRAGEQSIRFTAAGTRHLFCRLHRRSYARIDVVDAPRLAIVNPGERFEFRDLKAGRWRLRVAGIGAETLELDTIAMIAPPPLSLRLPVHGGVQPEPGAEGAAATVEQLYPAAPVK</sequence>
<keyword evidence="2" id="KW-1185">Reference proteome</keyword>
<dbReference type="AlphaFoldDB" id="A0A426QJD7"/>
<accession>A0A426QJD7</accession>
<dbReference type="InterPro" id="IPR008972">
    <property type="entry name" value="Cupredoxin"/>
</dbReference>